<dbReference type="EMBL" id="JAENHL010000008">
    <property type="protein sequence ID" value="MBK1870662.1"/>
    <property type="molecule type" value="Genomic_DNA"/>
</dbReference>
<gene>
    <name evidence="1" type="ORF">JHL16_30130</name>
</gene>
<accession>A0ACC5RDJ6</accession>
<protein>
    <submittedName>
        <fullName evidence="1">Lrp/AsnC family transcriptional regulator</fullName>
    </submittedName>
</protein>
<proteinExistence type="predicted"/>
<evidence type="ECO:0000313" key="1">
    <source>
        <dbReference type="EMBL" id="MBK1870662.1"/>
    </source>
</evidence>
<name>A0ACC5RDJ6_9HYPH</name>
<reference evidence="1" key="1">
    <citation type="submission" date="2021-01" db="EMBL/GenBank/DDBJ databases">
        <authorList>
            <person name="Sun Q."/>
        </authorList>
    </citation>
    <scope>NUCLEOTIDE SEQUENCE</scope>
    <source>
        <strain evidence="1">YIM B02566</strain>
    </source>
</reference>
<sequence>MARHPQPVALDDFDLKILNVVQLDNQMPQRIIAERIGLSAPAVARRLQNLREMGVIARDIAVLDETAVGRPLTIVVEVTTENERLDLLDTMKERFLACPQVRQCYYVTGDMDFILIMNVRDMEEYTELTRALFFEGGNVKSFRTCVSMENVKTNGPVPL</sequence>
<keyword evidence="2" id="KW-1185">Reference proteome</keyword>
<evidence type="ECO:0000313" key="2">
    <source>
        <dbReference type="Proteomes" id="UP000616151"/>
    </source>
</evidence>
<organism evidence="1 2">
    <name type="scientific">Taklimakanibacter albus</name>
    <dbReference type="NCBI Taxonomy" id="2800327"/>
    <lineage>
        <taxon>Bacteria</taxon>
        <taxon>Pseudomonadati</taxon>
        <taxon>Pseudomonadota</taxon>
        <taxon>Alphaproteobacteria</taxon>
        <taxon>Hyphomicrobiales</taxon>
        <taxon>Aestuariivirgaceae</taxon>
        <taxon>Taklimakanibacter</taxon>
    </lineage>
</organism>
<comment type="caution">
    <text evidence="1">The sequence shown here is derived from an EMBL/GenBank/DDBJ whole genome shotgun (WGS) entry which is preliminary data.</text>
</comment>
<dbReference type="Proteomes" id="UP000616151">
    <property type="component" value="Unassembled WGS sequence"/>
</dbReference>